<proteinExistence type="predicted"/>
<evidence type="ECO:0000313" key="1">
    <source>
        <dbReference type="EMBL" id="SHK08855.1"/>
    </source>
</evidence>
<accession>A0A1M6PLQ2</accession>
<evidence type="ECO:0000313" key="2">
    <source>
        <dbReference type="Proteomes" id="UP000184386"/>
    </source>
</evidence>
<reference evidence="1 2" key="1">
    <citation type="submission" date="2016-11" db="EMBL/GenBank/DDBJ databases">
        <authorList>
            <person name="Jaros S."/>
            <person name="Januszkiewicz K."/>
            <person name="Wedrychowicz H."/>
        </authorList>
    </citation>
    <scope>NUCLEOTIDE SEQUENCE [LARGE SCALE GENOMIC DNA]</scope>
    <source>
        <strain evidence="1 2">DSM 15929</strain>
    </source>
</reference>
<dbReference type="AlphaFoldDB" id="A0A1M6PLQ2"/>
<name>A0A1M6PLQ2_9FIRM</name>
<dbReference type="STRING" id="1121322.SAMN02745136_01647"/>
<dbReference type="Proteomes" id="UP000184386">
    <property type="component" value="Unassembled WGS sequence"/>
</dbReference>
<sequence>MDFFHENTIIKSFLPVLRERWLSAAEAFPSCLTQVSREAKEKNEAYVKEISAQFHQQITKYPRFPLGRRRWKKKTFRLLYQVLSEETILELHRYLPHERVENLISEIKEFIKRVRTDAPALSFEDMGQAVRNYTVYLMFKEIHQDTSDFSRACYGYSMLYPFTDNYIDNTACTKEEKARYNSLIRDYLKGEAAASTSEHDDKTLYFLSAAKESCKEEAPCPVTELLLMMLDAQEKSLEQQSKDNSLDYEKRLFISLYKGGISVLIDRFFVKERITEEDMIFYLGFGFFLQLADDLQDIREDSEKGHQTLFTINTHPAEEEKTVNKLLFFVTDLCNSFPTDNKSFLEFVLMNCYQLILMGVQGSREYFSKEYVTHMEQCFPVTFSFLETMPENPFQNSNIEEGRFFRIMDTLVL</sequence>
<organism evidence="1 2">
    <name type="scientific">Anaerocolumna jejuensis DSM 15929</name>
    <dbReference type="NCBI Taxonomy" id="1121322"/>
    <lineage>
        <taxon>Bacteria</taxon>
        <taxon>Bacillati</taxon>
        <taxon>Bacillota</taxon>
        <taxon>Clostridia</taxon>
        <taxon>Lachnospirales</taxon>
        <taxon>Lachnospiraceae</taxon>
        <taxon>Anaerocolumna</taxon>
    </lineage>
</organism>
<keyword evidence="2" id="KW-1185">Reference proteome</keyword>
<gene>
    <name evidence="1" type="ORF">SAMN02745136_01647</name>
</gene>
<dbReference type="EMBL" id="FRAC01000009">
    <property type="protein sequence ID" value="SHK08855.1"/>
    <property type="molecule type" value="Genomic_DNA"/>
</dbReference>
<dbReference type="OrthoDB" id="146245at2"/>
<dbReference type="RefSeq" id="WP_073274715.1">
    <property type="nucleotide sequence ID" value="NZ_FRAC01000009.1"/>
</dbReference>
<protein>
    <submittedName>
        <fullName evidence="1">Uncharacterized protein</fullName>
    </submittedName>
</protein>